<evidence type="ECO:0000256" key="5">
    <source>
        <dbReference type="ARBA" id="ARBA00022989"/>
    </source>
</evidence>
<keyword evidence="11" id="KW-1185">Reference proteome</keyword>
<evidence type="ECO:0000256" key="2">
    <source>
        <dbReference type="ARBA" id="ARBA00022475"/>
    </source>
</evidence>
<proteinExistence type="inferred from homology"/>
<dbReference type="Proteomes" id="UP000184032">
    <property type="component" value="Unassembled WGS sequence"/>
</dbReference>
<protein>
    <submittedName>
        <fullName evidence="10">Uncharacterized membrane protein YjjB, DUF3815 family</fullName>
    </submittedName>
</protein>
<feature type="transmembrane region" description="Helical" evidence="8">
    <location>
        <begin position="6"/>
        <end position="22"/>
    </location>
</feature>
<keyword evidence="2" id="KW-1003">Cell membrane</keyword>
<sequence length="150" mass="16734">MYYYITQFLIATFAAMGFAIYFNCPKKAIFISCIYGGISWIIYKFTLLQTNNFFIAGCFSTFVLGFIGEFAARRMKKPATVFILPALTPMVPGAGMYYTMYYLINDNTKLAQQSAIETFLIASSLAVGIVASTSIINAYKIFIDDIKKGS</sequence>
<dbReference type="PANTHER" id="PTHR34390:SF1">
    <property type="entry name" value="SUCCINATE TRANSPORTER SUBUNIT YJJB-RELATED"/>
    <property type="match status" value="1"/>
</dbReference>
<feature type="transmembrane region" description="Helical" evidence="8">
    <location>
        <begin position="79"/>
        <end position="99"/>
    </location>
</feature>
<keyword evidence="5 8" id="KW-1133">Transmembrane helix</keyword>
<evidence type="ECO:0000256" key="1">
    <source>
        <dbReference type="ARBA" id="ARBA00004651"/>
    </source>
</evidence>
<keyword evidence="4 8" id="KW-0812">Transmembrane</keyword>
<gene>
    <name evidence="10" type="ORF">SAMN02745245_00072</name>
</gene>
<comment type="subcellular location">
    <subcellularLocation>
        <location evidence="1">Cell membrane</location>
        <topology evidence="1">Multi-pass membrane protein</topology>
    </subcellularLocation>
</comment>
<feature type="domain" description="Threonine/Serine exporter ThrE" evidence="9">
    <location>
        <begin position="7"/>
        <end position="135"/>
    </location>
</feature>
<feature type="transmembrane region" description="Helical" evidence="8">
    <location>
        <begin position="29"/>
        <end position="47"/>
    </location>
</feature>
<dbReference type="InterPro" id="IPR024528">
    <property type="entry name" value="ThrE_2"/>
</dbReference>
<dbReference type="STRING" id="1120995.SAMN02745245_00072"/>
<dbReference type="GO" id="GO:0015744">
    <property type="term" value="P:succinate transport"/>
    <property type="evidence" value="ECO:0007669"/>
    <property type="project" value="TreeGrafter"/>
</dbReference>
<evidence type="ECO:0000259" key="9">
    <source>
        <dbReference type="Pfam" id="PF12821"/>
    </source>
</evidence>
<keyword evidence="6 8" id="KW-0472">Membrane</keyword>
<evidence type="ECO:0000256" key="3">
    <source>
        <dbReference type="ARBA" id="ARBA00022519"/>
    </source>
</evidence>
<dbReference type="OrthoDB" id="9810047at2"/>
<dbReference type="Pfam" id="PF12821">
    <property type="entry name" value="ThrE_2"/>
    <property type="match status" value="1"/>
</dbReference>
<dbReference type="RefSeq" id="WP_073182722.1">
    <property type="nucleotide sequence ID" value="NZ_FQXI01000001.1"/>
</dbReference>
<evidence type="ECO:0000313" key="11">
    <source>
        <dbReference type="Proteomes" id="UP000184032"/>
    </source>
</evidence>
<dbReference type="PANTHER" id="PTHR34390">
    <property type="entry name" value="UPF0442 PROTEIN YJJB-RELATED"/>
    <property type="match status" value="1"/>
</dbReference>
<comment type="similarity">
    <text evidence="7">Belongs to the ThrE exporter (TC 2.A.79) family.</text>
</comment>
<keyword evidence="3" id="KW-0997">Cell inner membrane</keyword>
<feature type="transmembrane region" description="Helical" evidence="8">
    <location>
        <begin position="53"/>
        <end position="72"/>
    </location>
</feature>
<dbReference type="AlphaFoldDB" id="A0A1M5NUC6"/>
<organism evidence="10 11">
    <name type="scientific">Anaerosphaera aminiphila DSM 21120</name>
    <dbReference type="NCBI Taxonomy" id="1120995"/>
    <lineage>
        <taxon>Bacteria</taxon>
        <taxon>Bacillati</taxon>
        <taxon>Bacillota</taxon>
        <taxon>Tissierellia</taxon>
        <taxon>Tissierellales</taxon>
        <taxon>Peptoniphilaceae</taxon>
        <taxon>Anaerosphaera</taxon>
    </lineage>
</organism>
<evidence type="ECO:0000256" key="6">
    <source>
        <dbReference type="ARBA" id="ARBA00023136"/>
    </source>
</evidence>
<evidence type="ECO:0000313" key="10">
    <source>
        <dbReference type="EMBL" id="SHG93166.1"/>
    </source>
</evidence>
<reference evidence="10 11" key="1">
    <citation type="submission" date="2016-11" db="EMBL/GenBank/DDBJ databases">
        <authorList>
            <person name="Jaros S."/>
            <person name="Januszkiewicz K."/>
            <person name="Wedrychowicz H."/>
        </authorList>
    </citation>
    <scope>NUCLEOTIDE SEQUENCE [LARGE SCALE GENOMIC DNA]</scope>
    <source>
        <strain evidence="10 11">DSM 21120</strain>
    </source>
</reference>
<evidence type="ECO:0000256" key="8">
    <source>
        <dbReference type="SAM" id="Phobius"/>
    </source>
</evidence>
<name>A0A1M5NUC6_9FIRM</name>
<accession>A0A1M5NUC6</accession>
<dbReference type="EMBL" id="FQXI01000001">
    <property type="protein sequence ID" value="SHG93166.1"/>
    <property type="molecule type" value="Genomic_DNA"/>
</dbReference>
<dbReference type="GO" id="GO:0005886">
    <property type="term" value="C:plasma membrane"/>
    <property type="evidence" value="ECO:0007669"/>
    <property type="project" value="UniProtKB-SubCell"/>
</dbReference>
<evidence type="ECO:0000256" key="4">
    <source>
        <dbReference type="ARBA" id="ARBA00022692"/>
    </source>
</evidence>
<feature type="transmembrane region" description="Helical" evidence="8">
    <location>
        <begin position="119"/>
        <end position="139"/>
    </location>
</feature>
<evidence type="ECO:0000256" key="7">
    <source>
        <dbReference type="ARBA" id="ARBA00034125"/>
    </source>
</evidence>
<dbReference type="InterPro" id="IPR050539">
    <property type="entry name" value="ThrE_Dicarb/AminoAcid_Exp"/>
</dbReference>